<proteinExistence type="predicted"/>
<dbReference type="AlphaFoldDB" id="A0A7W1WS97"/>
<protein>
    <submittedName>
        <fullName evidence="2">Uncharacterized protein</fullName>
    </submittedName>
</protein>
<organism evidence="2 3">
    <name type="scientific">Paenactinomyces guangxiensis</name>
    <dbReference type="NCBI Taxonomy" id="1490290"/>
    <lineage>
        <taxon>Bacteria</taxon>
        <taxon>Bacillati</taxon>
        <taxon>Bacillota</taxon>
        <taxon>Bacilli</taxon>
        <taxon>Bacillales</taxon>
        <taxon>Thermoactinomycetaceae</taxon>
        <taxon>Paenactinomyces</taxon>
    </lineage>
</organism>
<gene>
    <name evidence="2" type="ORF">H1191_11915</name>
</gene>
<evidence type="ECO:0000256" key="1">
    <source>
        <dbReference type="SAM" id="MobiDB-lite"/>
    </source>
</evidence>
<dbReference type="Proteomes" id="UP000535491">
    <property type="component" value="Unassembled WGS sequence"/>
</dbReference>
<evidence type="ECO:0000313" key="3">
    <source>
        <dbReference type="Proteomes" id="UP000535491"/>
    </source>
</evidence>
<accession>A0A7W1WS97</accession>
<comment type="caution">
    <text evidence="2">The sequence shown here is derived from an EMBL/GenBank/DDBJ whole genome shotgun (WGS) entry which is preliminary data.</text>
</comment>
<dbReference type="RefSeq" id="WP_181752252.1">
    <property type="nucleotide sequence ID" value="NZ_JACEIQ010000011.1"/>
</dbReference>
<dbReference type="EMBL" id="JACEIQ010000011">
    <property type="protein sequence ID" value="MBA4495014.1"/>
    <property type="molecule type" value="Genomic_DNA"/>
</dbReference>
<sequence>MAKKKRSHREKKANRPPKPRFTSKANIYHSEVVAPLEKAYRQAMRTGNYEEAGHFFKETTEARKEHRLLLHRKELVKIN</sequence>
<reference evidence="2 3" key="1">
    <citation type="submission" date="2020-07" db="EMBL/GenBank/DDBJ databases">
        <authorList>
            <person name="Feng H."/>
        </authorList>
    </citation>
    <scope>NUCLEOTIDE SEQUENCE [LARGE SCALE GENOMIC DNA]</scope>
    <source>
        <strain evidence="3">s-10</strain>
    </source>
</reference>
<evidence type="ECO:0000313" key="2">
    <source>
        <dbReference type="EMBL" id="MBA4495014.1"/>
    </source>
</evidence>
<name>A0A7W1WS97_9BACL</name>
<keyword evidence="3" id="KW-1185">Reference proteome</keyword>
<feature type="region of interest" description="Disordered" evidence="1">
    <location>
        <begin position="1"/>
        <end position="22"/>
    </location>
</feature>
<feature type="compositionally biased region" description="Basic residues" evidence="1">
    <location>
        <begin position="1"/>
        <end position="18"/>
    </location>
</feature>